<gene>
    <name evidence="1" type="ORF">CS006_07705</name>
</gene>
<comment type="caution">
    <text evidence="1">The sequence shown here is derived from an EMBL/GenBank/DDBJ whole genome shotgun (WGS) entry which is preliminary data.</text>
</comment>
<evidence type="ECO:0000313" key="1">
    <source>
        <dbReference type="EMBL" id="PJM73110.1"/>
    </source>
</evidence>
<keyword evidence="2" id="KW-1185">Reference proteome</keyword>
<dbReference type="AlphaFoldDB" id="A0A2M9H8H5"/>
<reference evidence="1 2" key="1">
    <citation type="submission" date="2017-10" db="EMBL/GenBank/DDBJ databases">
        <title>Draft genome sequences of strains TRE 1, TRE 9, TRE H and TRI 7, isolated from tamarins, belonging to four potential novel Bifidobacterium species.</title>
        <authorList>
            <person name="Mattarelli P."/>
            <person name="Modesto M."/>
            <person name="Puglisi E."/>
            <person name="Morelli L."/>
            <person name="Spezio C."/>
            <person name="Bonetti A."/>
            <person name="Sandri C."/>
        </authorList>
    </citation>
    <scope>NUCLEOTIDE SEQUENCE [LARGE SCALE GENOMIC DNA]</scope>
    <source>
        <strain evidence="2">TRE1</strain>
    </source>
</reference>
<dbReference type="RefSeq" id="WP_100511212.1">
    <property type="nucleotide sequence ID" value="NZ_PEBI01000003.1"/>
</dbReference>
<dbReference type="Proteomes" id="UP000229095">
    <property type="component" value="Unassembled WGS sequence"/>
</dbReference>
<dbReference type="Pfam" id="PF11187">
    <property type="entry name" value="Mbeg1-like"/>
    <property type="match status" value="1"/>
</dbReference>
<protein>
    <recommendedName>
        <fullName evidence="3">Triacylglycerol lipase</fullName>
    </recommendedName>
</protein>
<dbReference type="InterPro" id="IPR029058">
    <property type="entry name" value="AB_hydrolase_fold"/>
</dbReference>
<dbReference type="EMBL" id="PEBI01000003">
    <property type="protein sequence ID" value="PJM73110.1"/>
    <property type="molecule type" value="Genomic_DNA"/>
</dbReference>
<sequence length="426" mass="46119">MGNIVDYVRNEFRDFAELEFNEVDSLVFSELAYMHAPQVVPRYGRARSVDTVPITMLLRAEDYPRMFDTGSERLNASRADLLRAICESPRFRGLRVGEYVERYDVGEEMQFAAMTFDLGDCAGIGRARPARSPKGSAVGDAVMNGLLYVAFRGTDGTLVGWKEDFNMAFRCPVPAQRNAMAYLESIIDRSAGFPGGHAPAVMVGGHSKGGNMAVYAATGIVQSDLDGIGERARRLGLVPSPSAPVTGRSERIGAVFSHDGPGLPQSTADTAAFHAIAGRIHKTVPESSIIGMLLHTVNDYTVVISDETGIMQHMGLSWQVAEGARSGESGGFRTAETIGDPAAYIGRVVDAWLEAVPPERRRKVIDETYQIFAAAGYDRFSELAANWSTALPKILDAARGTDRETRTLLFDVLKTLSASAVRSLGA</sequence>
<name>A0A2M9H8H5_9BIFI</name>
<evidence type="ECO:0000313" key="2">
    <source>
        <dbReference type="Proteomes" id="UP000229095"/>
    </source>
</evidence>
<proteinExistence type="predicted"/>
<evidence type="ECO:0008006" key="3">
    <source>
        <dbReference type="Google" id="ProtNLM"/>
    </source>
</evidence>
<accession>A0A2M9H8H5</accession>
<dbReference type="SUPFAM" id="SSF53474">
    <property type="entry name" value="alpha/beta-Hydrolases"/>
    <property type="match status" value="1"/>
</dbReference>
<dbReference type="InterPro" id="IPR024499">
    <property type="entry name" value="Mbeg1-like"/>
</dbReference>
<organism evidence="1 2">
    <name type="scientific">Bifidobacterium primatium</name>
    <dbReference type="NCBI Taxonomy" id="2045438"/>
    <lineage>
        <taxon>Bacteria</taxon>
        <taxon>Bacillati</taxon>
        <taxon>Actinomycetota</taxon>
        <taxon>Actinomycetes</taxon>
        <taxon>Bifidobacteriales</taxon>
        <taxon>Bifidobacteriaceae</taxon>
        <taxon>Bifidobacterium</taxon>
    </lineage>
</organism>
<dbReference type="OrthoDB" id="9769481at2"/>